<organism evidence="3 4">
    <name type="scientific">Babesia caballi</name>
    <dbReference type="NCBI Taxonomy" id="5871"/>
    <lineage>
        <taxon>Eukaryota</taxon>
        <taxon>Sar</taxon>
        <taxon>Alveolata</taxon>
        <taxon>Apicomplexa</taxon>
        <taxon>Aconoidasida</taxon>
        <taxon>Piroplasmida</taxon>
        <taxon>Babesiidae</taxon>
        <taxon>Babesia</taxon>
    </lineage>
</organism>
<name>A0AAV4LMV8_BABCB</name>
<comment type="caution">
    <text evidence="3">The sequence shown here is derived from an EMBL/GenBank/DDBJ whole genome shotgun (WGS) entry which is preliminary data.</text>
</comment>
<feature type="compositionally biased region" description="Polar residues" evidence="2">
    <location>
        <begin position="1"/>
        <end position="13"/>
    </location>
</feature>
<evidence type="ECO:0000313" key="4">
    <source>
        <dbReference type="Proteomes" id="UP001497744"/>
    </source>
</evidence>
<dbReference type="AlphaFoldDB" id="A0AAV4LMV8"/>
<keyword evidence="4" id="KW-1185">Reference proteome</keyword>
<evidence type="ECO:0000256" key="2">
    <source>
        <dbReference type="SAM" id="MobiDB-lite"/>
    </source>
</evidence>
<dbReference type="RefSeq" id="XP_067713385.1">
    <property type="nucleotide sequence ID" value="XM_067857284.1"/>
</dbReference>
<feature type="region of interest" description="Disordered" evidence="2">
    <location>
        <begin position="1"/>
        <end position="25"/>
    </location>
</feature>
<keyword evidence="3" id="KW-0812">Transmembrane</keyword>
<dbReference type="GeneID" id="94192797"/>
<keyword evidence="3" id="KW-0472">Membrane</keyword>
<protein>
    <submittedName>
        <fullName evidence="3">Transmembrane protein</fullName>
    </submittedName>
</protein>
<feature type="compositionally biased region" description="Basic and acidic residues" evidence="2">
    <location>
        <begin position="242"/>
        <end position="263"/>
    </location>
</feature>
<proteinExistence type="predicted"/>
<accession>A0AAV4LMV8</accession>
<evidence type="ECO:0000313" key="3">
    <source>
        <dbReference type="EMBL" id="GIX61314.1"/>
    </source>
</evidence>
<keyword evidence="1" id="KW-0175">Coiled coil</keyword>
<evidence type="ECO:0000256" key="1">
    <source>
        <dbReference type="SAM" id="Coils"/>
    </source>
</evidence>
<feature type="coiled-coil region" evidence="1">
    <location>
        <begin position="95"/>
        <end position="129"/>
    </location>
</feature>
<sequence length="263" mass="30404">MAGMGTDTSSAAQYAQPDASESKHNLNNLDFNAQVEHILSQHAAIAADIRERDNIRRDKTAHPLAQIKITARIDARIQQVREDMEVLNTIYDRIKSAKRHRKKHTEEELQKFEDTIRNLEEHCNTYDSNKYRRMKTVKRRVQLDLSAPEGEETRRWSASGGHACAATEEDQLRASDSIKRWHTRDVHFDQQLQEIGEAVERIGELRVSRRPTLRRGGRRRHWRALQRAGEERHQHHAQGPGDDVRCHGRIASDQDPHKKAEDG</sequence>
<dbReference type="EMBL" id="BPLF01000001">
    <property type="protein sequence ID" value="GIX61314.1"/>
    <property type="molecule type" value="Genomic_DNA"/>
</dbReference>
<reference evidence="3 4" key="1">
    <citation type="submission" date="2021-06" db="EMBL/GenBank/DDBJ databases">
        <title>Genome sequence of Babesia caballi.</title>
        <authorList>
            <person name="Yamagishi J."/>
            <person name="Kidaka T."/>
            <person name="Ochi A."/>
        </authorList>
    </citation>
    <scope>NUCLEOTIDE SEQUENCE [LARGE SCALE GENOMIC DNA]</scope>
    <source>
        <strain evidence="3">USDA-D6B2</strain>
    </source>
</reference>
<dbReference type="Proteomes" id="UP001497744">
    <property type="component" value="Unassembled WGS sequence"/>
</dbReference>
<feature type="region of interest" description="Disordered" evidence="2">
    <location>
        <begin position="225"/>
        <end position="263"/>
    </location>
</feature>
<gene>
    <name evidence="3" type="ORF">BcabD6B2_07490</name>
</gene>